<feature type="domain" description="Transglutaminase-like" evidence="1">
    <location>
        <begin position="176"/>
        <end position="247"/>
    </location>
</feature>
<dbReference type="InterPro" id="IPR013589">
    <property type="entry name" value="Bac_transglu_N"/>
</dbReference>
<dbReference type="InterPro" id="IPR002931">
    <property type="entry name" value="Transglutaminase-like"/>
</dbReference>
<dbReference type="Gene3D" id="3.10.620.30">
    <property type="match status" value="1"/>
</dbReference>
<dbReference type="SUPFAM" id="SSF54001">
    <property type="entry name" value="Cysteine proteinases"/>
    <property type="match status" value="1"/>
</dbReference>
<dbReference type="RefSeq" id="WP_097373809.1">
    <property type="nucleotide sequence ID" value="NZ_CP021404.1"/>
</dbReference>
<dbReference type="PANTHER" id="PTHR33490">
    <property type="entry name" value="BLR5614 PROTEIN-RELATED"/>
    <property type="match status" value="1"/>
</dbReference>
<gene>
    <name evidence="2" type="ORF">CBW24_12750</name>
</gene>
<keyword evidence="3" id="KW-1185">Reference proteome</keyword>
<dbReference type="AlphaFoldDB" id="A0A291M237"/>
<dbReference type="PANTHER" id="PTHR33490:SF7">
    <property type="entry name" value="BLR2979 PROTEIN"/>
    <property type="match status" value="1"/>
</dbReference>
<evidence type="ECO:0000313" key="3">
    <source>
        <dbReference type="Proteomes" id="UP000219050"/>
    </source>
</evidence>
<accession>A0A291M237</accession>
<proteinExistence type="predicted"/>
<evidence type="ECO:0000259" key="1">
    <source>
        <dbReference type="SMART" id="SM00460"/>
    </source>
</evidence>
<evidence type="ECO:0000313" key="2">
    <source>
        <dbReference type="EMBL" id="ATI42785.1"/>
    </source>
</evidence>
<dbReference type="Proteomes" id="UP000219050">
    <property type="component" value="Chromosome"/>
</dbReference>
<dbReference type="Pfam" id="PF01841">
    <property type="entry name" value="Transglut_core"/>
    <property type="match status" value="1"/>
</dbReference>
<reference evidence="2 3" key="1">
    <citation type="submission" date="2017-05" db="EMBL/GenBank/DDBJ databases">
        <title>Comparative genomic and metabolic analysis of manganese-oxidizing mechanisms in Celeribater manganoxidans DY25T: its adaption to the environment of polymetallic nodule.</title>
        <authorList>
            <person name="Wang X."/>
        </authorList>
    </citation>
    <scope>NUCLEOTIDE SEQUENCE [LARGE SCALE GENOMIC DNA]</scope>
    <source>
        <strain evidence="2 3">DY25</strain>
    </source>
</reference>
<dbReference type="InterPro" id="IPR038765">
    <property type="entry name" value="Papain-like_cys_pep_sf"/>
</dbReference>
<dbReference type="OrthoDB" id="9804023at2"/>
<protein>
    <submittedName>
        <fullName evidence="2">Transglutaminase</fullName>
    </submittedName>
</protein>
<sequence length="294" mass="32153">MHYDLRLEISYRYDSPASNGRHLLRLMPLALPGEQTVLHGALDILPRPDERHDRRDFFGNATTEIAFRQPVEDLVLSLSARVRRMALAPSLDLSPDLDRLARDLAAIDALGPDAPHHFRAASPRVALSPKMTAYARDQLAPGMTTLQIVTRIGRALHRDMRFEAGATDVHTPPLAAFTARRGVCQDFSHIMIACLRGVGIPAGYVSGFLRTIPPEGQPRLEGADAMHAWVRAWCGPDNGWVQYDPTNDLLVGADHIVTALGRDYADVAPVRGVLRTSGGQDSGQKVDVLPLPAS</sequence>
<name>A0A291M237_9RHOB</name>
<organism evidence="2 3">
    <name type="scientific">Pacificitalea manganoxidans</name>
    <dbReference type="NCBI Taxonomy" id="1411902"/>
    <lineage>
        <taxon>Bacteria</taxon>
        <taxon>Pseudomonadati</taxon>
        <taxon>Pseudomonadota</taxon>
        <taxon>Alphaproteobacteria</taxon>
        <taxon>Rhodobacterales</taxon>
        <taxon>Paracoccaceae</taxon>
        <taxon>Pacificitalea</taxon>
    </lineage>
</organism>
<dbReference type="KEGG" id="cmag:CBW24_12750"/>
<dbReference type="SMART" id="SM00460">
    <property type="entry name" value="TGc"/>
    <property type="match status" value="1"/>
</dbReference>
<dbReference type="EMBL" id="CP021404">
    <property type="protein sequence ID" value="ATI42785.1"/>
    <property type="molecule type" value="Genomic_DNA"/>
</dbReference>
<dbReference type="Pfam" id="PF08379">
    <property type="entry name" value="Bact_transglu_N"/>
    <property type="match status" value="1"/>
</dbReference>